<dbReference type="InterPro" id="IPR036196">
    <property type="entry name" value="Ptyr_pPase_sf"/>
</dbReference>
<dbReference type="InterPro" id="IPR017867">
    <property type="entry name" value="Tyr_phospatase_low_mol_wt"/>
</dbReference>
<dbReference type="GO" id="GO:0004725">
    <property type="term" value="F:protein tyrosine phosphatase activity"/>
    <property type="evidence" value="ECO:0007669"/>
    <property type="project" value="InterPro"/>
</dbReference>
<dbReference type="CDD" id="cd16344">
    <property type="entry name" value="LMWPAP"/>
    <property type="match status" value="1"/>
</dbReference>
<feature type="region of interest" description="Disordered" evidence="5">
    <location>
        <begin position="212"/>
        <end position="268"/>
    </location>
</feature>
<dbReference type="Gene3D" id="3.40.50.2300">
    <property type="match status" value="1"/>
</dbReference>
<dbReference type="SMART" id="SM00226">
    <property type="entry name" value="LMWPc"/>
    <property type="match status" value="1"/>
</dbReference>
<name>A0A916QIB1_9BACL</name>
<dbReference type="Pfam" id="PF01451">
    <property type="entry name" value="LMWPc"/>
    <property type="match status" value="1"/>
</dbReference>
<comment type="similarity">
    <text evidence="1">Belongs to the low molecular weight phosphotyrosine protein phosphatase family.</text>
</comment>
<dbReference type="EMBL" id="BMAQ01000043">
    <property type="protein sequence ID" value="GFR39369.1"/>
    <property type="molecule type" value="Genomic_DNA"/>
</dbReference>
<dbReference type="SUPFAM" id="SSF52788">
    <property type="entry name" value="Phosphotyrosine protein phosphatases I"/>
    <property type="match status" value="1"/>
</dbReference>
<comment type="caution">
    <text evidence="7">The sequence shown here is derived from an EMBL/GenBank/DDBJ whole genome shotgun (WGS) entry which is preliminary data.</text>
</comment>
<dbReference type="PANTHER" id="PTHR11717:SF31">
    <property type="entry name" value="LOW MOLECULAR WEIGHT PROTEIN-TYROSINE-PHOSPHATASE ETP-RELATED"/>
    <property type="match status" value="1"/>
</dbReference>
<evidence type="ECO:0000256" key="4">
    <source>
        <dbReference type="PIRSR" id="PIRSR617867-1"/>
    </source>
</evidence>
<evidence type="ECO:0000313" key="7">
    <source>
        <dbReference type="EMBL" id="GFR39369.1"/>
    </source>
</evidence>
<keyword evidence="3" id="KW-0904">Protein phosphatase</keyword>
<evidence type="ECO:0000256" key="3">
    <source>
        <dbReference type="ARBA" id="ARBA00022912"/>
    </source>
</evidence>
<feature type="active site" description="Nucleophile" evidence="4">
    <location>
        <position position="8"/>
    </location>
</feature>
<dbReference type="InterPro" id="IPR050438">
    <property type="entry name" value="LMW_PTPase"/>
</dbReference>
<dbReference type="AlphaFoldDB" id="A0A916QIB1"/>
<evidence type="ECO:0000313" key="8">
    <source>
        <dbReference type="Proteomes" id="UP000654993"/>
    </source>
</evidence>
<reference evidence="7" key="2">
    <citation type="journal article" date="2021" name="Data Brief">
        <title>Draft genome sequence data of the facultative, thermophilic, xylanolytic bacterium Paenibacillus sp. strain DA-C8.</title>
        <authorList>
            <person name="Chhe C."/>
            <person name="Uke A."/>
            <person name="Baramee S."/>
            <person name="Ungkulpasvich U."/>
            <person name="Tachaapaikoon C."/>
            <person name="Pason P."/>
            <person name="Waeonukul R."/>
            <person name="Ratanakhanokchai K."/>
            <person name="Kosugi A."/>
        </authorList>
    </citation>
    <scope>NUCLEOTIDE SEQUENCE</scope>
    <source>
        <strain evidence="7">DA-C8</strain>
    </source>
</reference>
<keyword evidence="8" id="KW-1185">Reference proteome</keyword>
<dbReference type="InterPro" id="IPR023485">
    <property type="entry name" value="Ptyr_pPase"/>
</dbReference>
<feature type="compositionally biased region" description="Basic and acidic residues" evidence="5">
    <location>
        <begin position="212"/>
        <end position="232"/>
    </location>
</feature>
<accession>A0A916QIB1</accession>
<gene>
    <name evidence="7" type="ORF">PRECH8_26650</name>
</gene>
<dbReference type="PRINTS" id="PR00719">
    <property type="entry name" value="LMWPTPASE"/>
</dbReference>
<dbReference type="PANTHER" id="PTHR11717">
    <property type="entry name" value="LOW MOLECULAR WEIGHT PROTEIN TYROSINE PHOSPHATASE"/>
    <property type="match status" value="1"/>
</dbReference>
<feature type="active site" evidence="4">
    <location>
        <position position="14"/>
    </location>
</feature>
<keyword evidence="2" id="KW-0378">Hydrolase</keyword>
<evidence type="ECO:0000256" key="1">
    <source>
        <dbReference type="ARBA" id="ARBA00011063"/>
    </source>
</evidence>
<organism evidence="7 8">
    <name type="scientific">Insulibacter thermoxylanivorax</name>
    <dbReference type="NCBI Taxonomy" id="2749268"/>
    <lineage>
        <taxon>Bacteria</taxon>
        <taxon>Bacillati</taxon>
        <taxon>Bacillota</taxon>
        <taxon>Bacilli</taxon>
        <taxon>Bacillales</taxon>
        <taxon>Paenibacillaceae</taxon>
        <taxon>Insulibacter</taxon>
    </lineage>
</organism>
<reference evidence="7" key="1">
    <citation type="submission" date="2020-08" db="EMBL/GenBank/DDBJ databases">
        <authorList>
            <person name="Uke A."/>
            <person name="Chhe C."/>
            <person name="Baramee S."/>
            <person name="Kosugi A."/>
        </authorList>
    </citation>
    <scope>NUCLEOTIDE SEQUENCE</scope>
    <source>
        <strain evidence="7">DA-C8</strain>
    </source>
</reference>
<feature type="domain" description="Phosphotyrosine protein phosphatase I" evidence="6">
    <location>
        <begin position="2"/>
        <end position="188"/>
    </location>
</feature>
<proteinExistence type="inferred from homology"/>
<sequence>MMRILFVCTGNTCRSPMAEAIFNHMAKQAGIAAEARSVGVAALTGTPMSDKSQKALKDRGISAEHRSKLLSEEDIAWADLILTMTIGHKRAVIEQYPDAIDKVYALKEYTRDDLELRRHLEERESLIAGMQLSIAANQPLDERDKERLLELEQLLPNFDIADPFGGDQRVYDHCAVEIEEELKRLIDKLQGSANGLYEGSAGEKLSGIESEHLPESGDMHLPGTEDEHRLGTEDEYQSGAENNHLPDAGDGNEQNMESGEGGEKQDPS</sequence>
<dbReference type="Proteomes" id="UP000654993">
    <property type="component" value="Unassembled WGS sequence"/>
</dbReference>
<protein>
    <recommendedName>
        <fullName evidence="6">Phosphotyrosine protein phosphatase I domain-containing protein</fullName>
    </recommendedName>
</protein>
<evidence type="ECO:0000259" key="6">
    <source>
        <dbReference type="SMART" id="SM00226"/>
    </source>
</evidence>
<evidence type="ECO:0000256" key="2">
    <source>
        <dbReference type="ARBA" id="ARBA00022801"/>
    </source>
</evidence>
<evidence type="ECO:0000256" key="5">
    <source>
        <dbReference type="SAM" id="MobiDB-lite"/>
    </source>
</evidence>